<dbReference type="Proteomes" id="UP001516464">
    <property type="component" value="Unassembled WGS sequence"/>
</dbReference>
<dbReference type="InterPro" id="IPR027267">
    <property type="entry name" value="AH/BAR_dom_sf"/>
</dbReference>
<comment type="caution">
    <text evidence="1">The sequence shown here is derived from an EMBL/GenBank/DDBJ whole genome shotgun (WGS) entry which is preliminary data.</text>
</comment>
<reference evidence="1 2" key="1">
    <citation type="submission" date="2019-01" db="EMBL/GenBank/DDBJ databases">
        <title>Genomes sequencing and comparative genomics of infectious freshwater microsporidia, Cucumispora dikerogammari and Thelohania contejeani.</title>
        <authorList>
            <person name="Cormier A."/>
            <person name="Giraud I."/>
            <person name="Wattier R."/>
            <person name="Teixeira M."/>
            <person name="Grandjean F."/>
            <person name="Rigaud T."/>
            <person name="Cordaux R."/>
        </authorList>
    </citation>
    <scope>NUCLEOTIDE SEQUENCE [LARGE SCALE GENOMIC DNA]</scope>
    <source>
        <strain evidence="1">T1</strain>
        <tissue evidence="1">Spores</tissue>
    </source>
</reference>
<dbReference type="Gene3D" id="1.20.1270.60">
    <property type="entry name" value="Arfaptin homology (AH) domain/BAR domain"/>
    <property type="match status" value="1"/>
</dbReference>
<protein>
    <submittedName>
        <fullName evidence="1">Spore wall protein 12</fullName>
    </submittedName>
</protein>
<name>A0ABQ7I282_9MICR</name>
<evidence type="ECO:0000313" key="1">
    <source>
        <dbReference type="EMBL" id="KAF7684501.1"/>
    </source>
</evidence>
<dbReference type="SUPFAM" id="SSF103657">
    <property type="entry name" value="BAR/IMD domain-like"/>
    <property type="match status" value="1"/>
</dbReference>
<evidence type="ECO:0000313" key="2">
    <source>
        <dbReference type="Proteomes" id="UP001516464"/>
    </source>
</evidence>
<keyword evidence="2" id="KW-1185">Reference proteome</keyword>
<dbReference type="EMBL" id="SBIQ01000011">
    <property type="protein sequence ID" value="KAF7684501.1"/>
    <property type="molecule type" value="Genomic_DNA"/>
</dbReference>
<gene>
    <name evidence="1" type="primary">SWP12</name>
    <name evidence="1" type="ORF">TCON_0310</name>
</gene>
<organism evidence="1 2">
    <name type="scientific">Astathelohania contejeani</name>
    <dbReference type="NCBI Taxonomy" id="164912"/>
    <lineage>
        <taxon>Eukaryota</taxon>
        <taxon>Fungi</taxon>
        <taxon>Fungi incertae sedis</taxon>
        <taxon>Microsporidia</taxon>
        <taxon>Astathelohaniidae</taxon>
        <taxon>Astathelohania</taxon>
    </lineage>
</organism>
<accession>A0ABQ7I282</accession>
<sequence length="228" mass="26824">MQGRMKNVMRQFSGIEYKRTHVSEEFDKTEQKYRLLRDLLVLFEDKCRKIMTYEHGGSRYKNMMEKLQVIGERINLNAFKLDNFYKETALVLKNISQIKCNSKLDTVCNTGADALDAMCVHKDAMNKEMEAQFAQLEKFKARSKTIDSKRNEFKNTRYDLEKLYKSTHEDDPRIAELNSKFEMLKNNTQNEMKEFIEDKSLAGIINEIIKAEADYHKECLKSLGQVKM</sequence>
<proteinExistence type="predicted"/>